<gene>
    <name evidence="1" type="ORF">DPMN_051752</name>
</gene>
<evidence type="ECO:0000313" key="1">
    <source>
        <dbReference type="EMBL" id="KAH3725899.1"/>
    </source>
</evidence>
<accession>A0A9D4CIE7</accession>
<proteinExistence type="predicted"/>
<reference evidence="1" key="2">
    <citation type="submission" date="2020-11" db="EMBL/GenBank/DDBJ databases">
        <authorList>
            <person name="McCartney M.A."/>
            <person name="Auch B."/>
            <person name="Kono T."/>
            <person name="Mallez S."/>
            <person name="Becker A."/>
            <person name="Gohl D.M."/>
            <person name="Silverstein K.A.T."/>
            <person name="Koren S."/>
            <person name="Bechman K.B."/>
            <person name="Herman A."/>
            <person name="Abrahante J.E."/>
            <person name="Garbe J."/>
        </authorList>
    </citation>
    <scope>NUCLEOTIDE SEQUENCE</scope>
    <source>
        <strain evidence="1">Duluth1</strain>
        <tissue evidence="1">Whole animal</tissue>
    </source>
</reference>
<protein>
    <submittedName>
        <fullName evidence="1">Uncharacterized protein</fullName>
    </submittedName>
</protein>
<sequence>MKRFGPLAPLSTESQPMSAQGAWSWLVPLRELACREQDGADLSQNVVVQLWQVQLMVQ</sequence>
<dbReference type="Proteomes" id="UP000828390">
    <property type="component" value="Unassembled WGS sequence"/>
</dbReference>
<organism evidence="1 2">
    <name type="scientific">Dreissena polymorpha</name>
    <name type="common">Zebra mussel</name>
    <name type="synonym">Mytilus polymorpha</name>
    <dbReference type="NCBI Taxonomy" id="45954"/>
    <lineage>
        <taxon>Eukaryota</taxon>
        <taxon>Metazoa</taxon>
        <taxon>Spiralia</taxon>
        <taxon>Lophotrochozoa</taxon>
        <taxon>Mollusca</taxon>
        <taxon>Bivalvia</taxon>
        <taxon>Autobranchia</taxon>
        <taxon>Heteroconchia</taxon>
        <taxon>Euheterodonta</taxon>
        <taxon>Imparidentia</taxon>
        <taxon>Neoheterodontei</taxon>
        <taxon>Myida</taxon>
        <taxon>Dreissenoidea</taxon>
        <taxon>Dreissenidae</taxon>
        <taxon>Dreissena</taxon>
    </lineage>
</organism>
<evidence type="ECO:0000313" key="2">
    <source>
        <dbReference type="Proteomes" id="UP000828390"/>
    </source>
</evidence>
<dbReference type="EMBL" id="JAIWYP010000012">
    <property type="protein sequence ID" value="KAH3725899.1"/>
    <property type="molecule type" value="Genomic_DNA"/>
</dbReference>
<dbReference type="AlphaFoldDB" id="A0A9D4CIE7"/>
<keyword evidence="2" id="KW-1185">Reference proteome</keyword>
<reference evidence="1" key="1">
    <citation type="journal article" date="2019" name="bioRxiv">
        <title>The Genome of the Zebra Mussel, Dreissena polymorpha: A Resource for Invasive Species Research.</title>
        <authorList>
            <person name="McCartney M.A."/>
            <person name="Auch B."/>
            <person name="Kono T."/>
            <person name="Mallez S."/>
            <person name="Zhang Y."/>
            <person name="Obille A."/>
            <person name="Becker A."/>
            <person name="Abrahante J.E."/>
            <person name="Garbe J."/>
            <person name="Badalamenti J.P."/>
            <person name="Herman A."/>
            <person name="Mangelson H."/>
            <person name="Liachko I."/>
            <person name="Sullivan S."/>
            <person name="Sone E.D."/>
            <person name="Koren S."/>
            <person name="Silverstein K.A.T."/>
            <person name="Beckman K.B."/>
            <person name="Gohl D.M."/>
        </authorList>
    </citation>
    <scope>NUCLEOTIDE SEQUENCE</scope>
    <source>
        <strain evidence="1">Duluth1</strain>
        <tissue evidence="1">Whole animal</tissue>
    </source>
</reference>
<name>A0A9D4CIE7_DREPO</name>
<comment type="caution">
    <text evidence="1">The sequence shown here is derived from an EMBL/GenBank/DDBJ whole genome shotgun (WGS) entry which is preliminary data.</text>
</comment>